<sequence length="66" mass="7724">MNMRSILRKPNRIADHAAIEQERRYDEPSKSRFVTLLQGAIVFVVLFVTMYTALRWILSQENEQAA</sequence>
<keyword evidence="2" id="KW-0614">Plasmid</keyword>
<dbReference type="Proteomes" id="UP000296733">
    <property type="component" value="Plasmid unnamed3"/>
</dbReference>
<gene>
    <name evidence="2" type="ORF">DV707_17535</name>
    <name evidence="3" type="ORF">SAMN04488133_3417</name>
</gene>
<keyword evidence="4" id="KW-1185">Reference proteome</keyword>
<keyword evidence="1" id="KW-1133">Transmembrane helix</keyword>
<reference evidence="2 5" key="2">
    <citation type="journal article" date="2019" name="Nat. Commun.">
        <title>A new type of DNA phosphorothioation-based antiviral system in archaea.</title>
        <authorList>
            <person name="Xiong L."/>
            <person name="Liu S."/>
            <person name="Chen S."/>
            <person name="Xiao Y."/>
            <person name="Zhu B."/>
            <person name="Gao Y."/>
            <person name="Zhang Y."/>
            <person name="Chen B."/>
            <person name="Luo J."/>
            <person name="Deng Z."/>
            <person name="Chen X."/>
            <person name="Wang L."/>
            <person name="Chen S."/>
        </authorList>
    </citation>
    <scope>NUCLEOTIDE SEQUENCE [LARGE SCALE GENOMIC DNA]</scope>
    <source>
        <strain evidence="2 5">CGMCC 1.10331</strain>
        <plasmid evidence="2 5">unnamed3</plasmid>
    </source>
</reference>
<organism evidence="3 4">
    <name type="scientific">Halobellus limi</name>
    <dbReference type="NCBI Taxonomy" id="699433"/>
    <lineage>
        <taxon>Archaea</taxon>
        <taxon>Methanobacteriati</taxon>
        <taxon>Methanobacteriota</taxon>
        <taxon>Stenosarchaea group</taxon>
        <taxon>Halobacteria</taxon>
        <taxon>Halobacteriales</taxon>
        <taxon>Haloferacaceae</taxon>
        <taxon>Halobellus</taxon>
    </lineage>
</organism>
<protein>
    <submittedName>
        <fullName evidence="3">Uncharacterized protein</fullName>
    </submittedName>
</protein>
<evidence type="ECO:0000256" key="1">
    <source>
        <dbReference type="SAM" id="Phobius"/>
    </source>
</evidence>
<keyword evidence="1" id="KW-0812">Transmembrane</keyword>
<proteinExistence type="predicted"/>
<dbReference type="EMBL" id="CP031314">
    <property type="protein sequence ID" value="QCC49538.1"/>
    <property type="molecule type" value="Genomic_DNA"/>
</dbReference>
<feature type="transmembrane region" description="Helical" evidence="1">
    <location>
        <begin position="33"/>
        <end position="54"/>
    </location>
</feature>
<dbReference type="Proteomes" id="UP000236740">
    <property type="component" value="Unassembled WGS sequence"/>
</dbReference>
<dbReference type="KEGG" id="hlm:DV707_17535"/>
<accession>A0A1H6CF27</accession>
<evidence type="ECO:0000313" key="5">
    <source>
        <dbReference type="Proteomes" id="UP000296733"/>
    </source>
</evidence>
<dbReference type="EMBL" id="FNVN01000007">
    <property type="protein sequence ID" value="SEG71611.1"/>
    <property type="molecule type" value="Genomic_DNA"/>
</dbReference>
<evidence type="ECO:0000313" key="3">
    <source>
        <dbReference type="EMBL" id="SEG71611.1"/>
    </source>
</evidence>
<evidence type="ECO:0000313" key="4">
    <source>
        <dbReference type="Proteomes" id="UP000236740"/>
    </source>
</evidence>
<keyword evidence="1" id="KW-0472">Membrane</keyword>
<geneLocation type="plasmid" evidence="2">
    <name>unnamed3</name>
</geneLocation>
<reference evidence="3 4" key="1">
    <citation type="submission" date="2016-10" db="EMBL/GenBank/DDBJ databases">
        <authorList>
            <person name="de Groot N.N."/>
        </authorList>
    </citation>
    <scope>NUCLEOTIDE SEQUENCE [LARGE SCALE GENOMIC DNA]</scope>
    <source>
        <strain evidence="3 4">CGMCC 1.10331</strain>
    </source>
</reference>
<evidence type="ECO:0000313" key="2">
    <source>
        <dbReference type="EMBL" id="QCC49538.1"/>
    </source>
</evidence>
<dbReference type="AlphaFoldDB" id="A0A1H6CF27"/>
<name>A0A1H6CF27_9EURY</name>